<evidence type="ECO:0000259" key="2">
    <source>
        <dbReference type="PROSITE" id="PS50190"/>
    </source>
</evidence>
<dbReference type="CDD" id="cd00171">
    <property type="entry name" value="Sec7"/>
    <property type="match status" value="1"/>
</dbReference>
<evidence type="ECO:0000256" key="1">
    <source>
        <dbReference type="SAM" id="MobiDB-lite"/>
    </source>
</evidence>
<feature type="region of interest" description="Disordered" evidence="1">
    <location>
        <begin position="1"/>
        <end position="26"/>
    </location>
</feature>
<feature type="compositionally biased region" description="Polar residues" evidence="1">
    <location>
        <begin position="187"/>
        <end position="203"/>
    </location>
</feature>
<proteinExistence type="predicted"/>
<keyword evidence="4" id="KW-1185">Reference proteome</keyword>
<dbReference type="InterPro" id="IPR041681">
    <property type="entry name" value="PH_9"/>
</dbReference>
<feature type="compositionally biased region" description="Polar residues" evidence="1">
    <location>
        <begin position="642"/>
        <end position="652"/>
    </location>
</feature>
<dbReference type="PANTHER" id="PTHR10663:SF376">
    <property type="entry name" value="PH AND SEC7 DOMAIN-CONTAINING PROTEIN"/>
    <property type="match status" value="1"/>
</dbReference>
<dbReference type="AlphaFoldDB" id="A0A7T8KHL8"/>
<evidence type="ECO:0000313" key="4">
    <source>
        <dbReference type="Proteomes" id="UP000595437"/>
    </source>
</evidence>
<dbReference type="PANTHER" id="PTHR10663">
    <property type="entry name" value="GUANYL-NUCLEOTIDE EXCHANGE FACTOR"/>
    <property type="match status" value="1"/>
</dbReference>
<dbReference type="InterPro" id="IPR000904">
    <property type="entry name" value="Sec7_dom"/>
</dbReference>
<dbReference type="Pfam" id="PF01369">
    <property type="entry name" value="Sec7"/>
    <property type="match status" value="1"/>
</dbReference>
<dbReference type="InterPro" id="IPR023394">
    <property type="entry name" value="Sec7_C_sf"/>
</dbReference>
<dbReference type="EMBL" id="CP045890">
    <property type="protein sequence ID" value="QQP56098.1"/>
    <property type="molecule type" value="Genomic_DNA"/>
</dbReference>
<feature type="domain" description="SEC7" evidence="2">
    <location>
        <begin position="401"/>
        <end position="498"/>
    </location>
</feature>
<gene>
    <name evidence="3" type="ORF">FKW44_000654</name>
</gene>
<accession>A0A7T8KHL8</accession>
<dbReference type="InterPro" id="IPR035999">
    <property type="entry name" value="Sec7_dom_sf"/>
</dbReference>
<feature type="compositionally biased region" description="Acidic residues" evidence="1">
    <location>
        <begin position="301"/>
        <end position="314"/>
    </location>
</feature>
<reference evidence="4" key="1">
    <citation type="submission" date="2021-01" db="EMBL/GenBank/DDBJ databases">
        <title>Caligus Genome Assembly.</title>
        <authorList>
            <person name="Gallardo-Escarate C."/>
        </authorList>
    </citation>
    <scope>NUCLEOTIDE SEQUENCE [LARGE SCALE GENOMIC DNA]</scope>
</reference>
<feature type="region of interest" description="Disordered" evidence="1">
    <location>
        <begin position="511"/>
        <end position="548"/>
    </location>
</feature>
<feature type="region of interest" description="Disordered" evidence="1">
    <location>
        <begin position="187"/>
        <end position="259"/>
    </location>
</feature>
<dbReference type="SUPFAM" id="SSF50729">
    <property type="entry name" value="PH domain-like"/>
    <property type="match status" value="1"/>
</dbReference>
<feature type="region of interest" description="Disordered" evidence="1">
    <location>
        <begin position="271"/>
        <end position="351"/>
    </location>
</feature>
<sequence>MMLNSKIPLPQRSLSSSGLDYRASSSSSSNRATAAVAAAAPVVTMCHPLLLHLSSTYSSSSSLELGSLGLSNTGSKSRIPIPASSSSVSFTSSSASSSSSSSNSVNGSPIKKQSSGDLDPVRGGACFPRLPLADPSPREYGGTFLASSSAPNTSNNNNRVMRKYETFVMTGERMLCITKTPAKISANRSLPNNMDSVDYSPSSKIPLPRNGTEERRGGPLIHSPVKENQGFHKEEQLQEEDIIPEEETKPTFRPLVHSPVGTPKALLQEEEDYDDSISPSASPIGPAPLNDSISSSSSSSLEEEEEQVPLEEQVEPQSSTSRVMEASLRSPSMIPFNPSPSDDSDVESLHSYHPPPKIVDIPSAIRLAKRLYTLDGFRNRANEYNSVVAEEYLKFFDAPVFLSQFCLTGETQERERVLFYFSKRYRECNPDSKAKFLSIDAVHTLTCAIMLLNTDLHGDSGQRKMTSGEFIKNLAELNEGLDFPRELLKSLYYAIKHEPIPWALNTGSPEWGVEERGEEEESPKEIPIASHQQIQQPPPTTAASLPKPINLGSGVNPFLALPDPLSSTDYKKGYVMRKCCVDPNGKRTKMGRRSWKMFYLSLRDMVLYCFKDEKSLRAPGAFEDLNQPSASTTGSLCAPMTTPRSNLSSGYTPTSDEKELLTWIDAINYVVASFSSPKLPAPISSATYSRSFQRPLLPSSKSKLNPEEQLGENEGALLELRRDLDEHLLGAIIPSKGSLAAYHRDKGDYLRFEVQRYETYILTLRTKFSTSSSSSRRDEEEDPPQMLAAKSLERIF</sequence>
<feature type="compositionally biased region" description="Low complexity" evidence="1">
    <location>
        <begin position="78"/>
        <end position="108"/>
    </location>
</feature>
<dbReference type="Gene3D" id="2.30.29.30">
    <property type="entry name" value="Pleckstrin-homology domain (PH domain)/Phosphotyrosine-binding domain (PTB)"/>
    <property type="match status" value="1"/>
</dbReference>
<feature type="compositionally biased region" description="Low complexity" evidence="1">
    <location>
        <begin position="13"/>
        <end position="26"/>
    </location>
</feature>
<dbReference type="Pfam" id="PF15410">
    <property type="entry name" value="PH_9"/>
    <property type="match status" value="1"/>
</dbReference>
<dbReference type="InterPro" id="IPR011993">
    <property type="entry name" value="PH-like_dom_sf"/>
</dbReference>
<dbReference type="SUPFAM" id="SSF48425">
    <property type="entry name" value="Sec7 domain"/>
    <property type="match status" value="1"/>
</dbReference>
<dbReference type="GO" id="GO:0005085">
    <property type="term" value="F:guanyl-nucleotide exchange factor activity"/>
    <property type="evidence" value="ECO:0007669"/>
    <property type="project" value="InterPro"/>
</dbReference>
<evidence type="ECO:0000313" key="3">
    <source>
        <dbReference type="EMBL" id="QQP56098.1"/>
    </source>
</evidence>
<dbReference type="OrthoDB" id="2157641at2759"/>
<dbReference type="Proteomes" id="UP000595437">
    <property type="component" value="Chromosome 1"/>
</dbReference>
<dbReference type="Gene3D" id="1.10.1000.11">
    <property type="entry name" value="Arf Nucleotide-binding Site Opener,domain 2"/>
    <property type="match status" value="1"/>
</dbReference>
<feature type="region of interest" description="Disordered" evidence="1">
    <location>
        <begin position="138"/>
        <end position="157"/>
    </location>
</feature>
<protein>
    <submittedName>
        <fullName evidence="3">CLUMA_CG019982_ isoform A</fullName>
    </submittedName>
</protein>
<feature type="region of interest" description="Disordered" evidence="1">
    <location>
        <begin position="633"/>
        <end position="652"/>
    </location>
</feature>
<feature type="region of interest" description="Disordered" evidence="1">
    <location>
        <begin position="78"/>
        <end position="132"/>
    </location>
</feature>
<organism evidence="3 4">
    <name type="scientific">Caligus rogercresseyi</name>
    <name type="common">Sea louse</name>
    <dbReference type="NCBI Taxonomy" id="217165"/>
    <lineage>
        <taxon>Eukaryota</taxon>
        <taxon>Metazoa</taxon>
        <taxon>Ecdysozoa</taxon>
        <taxon>Arthropoda</taxon>
        <taxon>Crustacea</taxon>
        <taxon>Multicrustacea</taxon>
        <taxon>Hexanauplia</taxon>
        <taxon>Copepoda</taxon>
        <taxon>Siphonostomatoida</taxon>
        <taxon>Caligidae</taxon>
        <taxon>Caligus</taxon>
    </lineage>
</organism>
<feature type="compositionally biased region" description="Low complexity" evidence="1">
    <location>
        <begin position="146"/>
        <end position="157"/>
    </location>
</feature>
<name>A0A7T8KHL8_CALRO</name>
<feature type="compositionally biased region" description="Low complexity" evidence="1">
    <location>
        <begin position="276"/>
        <end position="300"/>
    </location>
</feature>
<dbReference type="SMART" id="SM00222">
    <property type="entry name" value="Sec7"/>
    <property type="match status" value="1"/>
</dbReference>
<dbReference type="PROSITE" id="PS50190">
    <property type="entry name" value="SEC7"/>
    <property type="match status" value="1"/>
</dbReference>
<dbReference type="GO" id="GO:0032012">
    <property type="term" value="P:regulation of ARF protein signal transduction"/>
    <property type="evidence" value="ECO:0007669"/>
    <property type="project" value="InterPro"/>
</dbReference>